<dbReference type="InterPro" id="IPR018650">
    <property type="entry name" value="STSV1_Orf64"/>
</dbReference>
<dbReference type="AlphaFoldDB" id="A0A6J6F3B5"/>
<keyword evidence="2" id="KW-0812">Transmembrane</keyword>
<dbReference type="Pfam" id="PF09852">
    <property type="entry name" value="DUF2079"/>
    <property type="match status" value="1"/>
</dbReference>
<evidence type="ECO:0000313" key="3">
    <source>
        <dbReference type="EMBL" id="CAB4582075.1"/>
    </source>
</evidence>
<keyword evidence="2" id="KW-1133">Transmembrane helix</keyword>
<evidence type="ECO:0000256" key="2">
    <source>
        <dbReference type="SAM" id="Phobius"/>
    </source>
</evidence>
<feature type="transmembrane region" description="Helical" evidence="2">
    <location>
        <begin position="428"/>
        <end position="447"/>
    </location>
</feature>
<feature type="transmembrane region" description="Helical" evidence="2">
    <location>
        <begin position="214"/>
        <end position="232"/>
    </location>
</feature>
<organism evidence="3">
    <name type="scientific">freshwater metagenome</name>
    <dbReference type="NCBI Taxonomy" id="449393"/>
    <lineage>
        <taxon>unclassified sequences</taxon>
        <taxon>metagenomes</taxon>
        <taxon>ecological metagenomes</taxon>
    </lineage>
</organism>
<reference evidence="3" key="1">
    <citation type="submission" date="2020-05" db="EMBL/GenBank/DDBJ databases">
        <authorList>
            <person name="Chiriac C."/>
            <person name="Salcher M."/>
            <person name="Ghai R."/>
            <person name="Kavagutti S V."/>
        </authorList>
    </citation>
    <scope>NUCLEOTIDE SEQUENCE</scope>
</reference>
<sequence length="577" mass="64311">MDRPTADRPGSGEQVGRIDPLVGVPDRAAADAGHPADTVSDGGARGRTSAPVVQLDTDGEVDHHVPVDGLEPDGLEPDGARVRWSRDPRTWPRSFAAAVGAMTIWQWVLVALVAGYTSYFTSVTLDVHHGLGTSAYDYGLYDQGVWLMSRFDAPFVTLMGRNLIGDHTSFILVFLIPIYWVFPSAGALFFTQSLMIALGAVPVYLLARRRIGNELFAVALAGCYLIHPAVAWTNRENFHPDSYLAPLVGMAIYGAVERKWRTYAVFFVLALMVKEDVSLVLVPLGVWVTLKRDRRIGILSVVGAVSFMLAAMLLVKRSLIGVPTRNFWRIPFGGPTGFLRTVFTDPIAVVRHYWSDNRPFYFWQLTAPLAWVFARAPSVALISFVVMGTNMLSTFWYQYQIEYHYSLVAVPGLVMGTVWAISKVAERWRGALVAAVLATSLWTSWSWGAMPYSKELPYTWAPDHPVAVDARDIIRDIPADAVVSAQYSITAHLARRHEIYMFPNPFSLTLYGTDDSLAGQRLPAADRVEYVVLPATLEFESEMVWNVVSSEFTLVDSNQWWRLYQRTTMLDQPNPAP</sequence>
<feature type="transmembrane region" description="Helical" evidence="2">
    <location>
        <begin position="296"/>
        <end position="315"/>
    </location>
</feature>
<proteinExistence type="predicted"/>
<evidence type="ECO:0000256" key="1">
    <source>
        <dbReference type="SAM" id="MobiDB-lite"/>
    </source>
</evidence>
<feature type="transmembrane region" description="Helical" evidence="2">
    <location>
        <begin position="95"/>
        <end position="116"/>
    </location>
</feature>
<keyword evidence="2" id="KW-0472">Membrane</keyword>
<protein>
    <submittedName>
        <fullName evidence="3">Unannotated protein</fullName>
    </submittedName>
</protein>
<name>A0A6J6F3B5_9ZZZZ</name>
<feature type="region of interest" description="Disordered" evidence="1">
    <location>
        <begin position="1"/>
        <end position="80"/>
    </location>
</feature>
<feature type="transmembrane region" description="Helical" evidence="2">
    <location>
        <begin position="238"/>
        <end position="256"/>
    </location>
</feature>
<dbReference type="EMBL" id="CAEZSR010000161">
    <property type="protein sequence ID" value="CAB4582075.1"/>
    <property type="molecule type" value="Genomic_DNA"/>
</dbReference>
<feature type="transmembrane region" description="Helical" evidence="2">
    <location>
        <begin position="403"/>
        <end position="421"/>
    </location>
</feature>
<accession>A0A6J6F3B5</accession>
<feature type="transmembrane region" description="Helical" evidence="2">
    <location>
        <begin position="263"/>
        <end position="290"/>
    </location>
</feature>
<gene>
    <name evidence="3" type="ORF">UFOPK1493_03158</name>
</gene>
<feature type="transmembrane region" description="Helical" evidence="2">
    <location>
        <begin position="163"/>
        <end position="182"/>
    </location>
</feature>